<dbReference type="Gene3D" id="3.40.50.1820">
    <property type="entry name" value="alpha/beta hydrolase"/>
    <property type="match status" value="1"/>
</dbReference>
<organism evidence="2 3">
    <name type="scientific">Agromyces hippuratus</name>
    <dbReference type="NCBI Taxonomy" id="286438"/>
    <lineage>
        <taxon>Bacteria</taxon>
        <taxon>Bacillati</taxon>
        <taxon>Actinomycetota</taxon>
        <taxon>Actinomycetes</taxon>
        <taxon>Micrococcales</taxon>
        <taxon>Microbacteriaceae</taxon>
        <taxon>Agromyces</taxon>
    </lineage>
</organism>
<name>A0A852WVJ1_9MICO</name>
<evidence type="ECO:0000259" key="1">
    <source>
        <dbReference type="Pfam" id="PF12697"/>
    </source>
</evidence>
<evidence type="ECO:0000313" key="2">
    <source>
        <dbReference type="EMBL" id="NYG21578.1"/>
    </source>
</evidence>
<dbReference type="Pfam" id="PF12697">
    <property type="entry name" value="Abhydrolase_6"/>
    <property type="match status" value="1"/>
</dbReference>
<comment type="caution">
    <text evidence="2">The sequence shown here is derived from an EMBL/GenBank/DDBJ whole genome shotgun (WGS) entry which is preliminary data.</text>
</comment>
<evidence type="ECO:0000313" key="3">
    <source>
        <dbReference type="Proteomes" id="UP000549066"/>
    </source>
</evidence>
<reference evidence="2 3" key="1">
    <citation type="submission" date="2020-07" db="EMBL/GenBank/DDBJ databases">
        <title>Sequencing the genomes of 1000 actinobacteria strains.</title>
        <authorList>
            <person name="Klenk H.-P."/>
        </authorList>
    </citation>
    <scope>NUCLEOTIDE SEQUENCE [LARGE SCALE GENOMIC DNA]</scope>
    <source>
        <strain evidence="2 3">DSM 8598</strain>
    </source>
</reference>
<dbReference type="InterPro" id="IPR050471">
    <property type="entry name" value="AB_hydrolase"/>
</dbReference>
<dbReference type="Proteomes" id="UP000549066">
    <property type="component" value="Unassembled WGS sequence"/>
</dbReference>
<protein>
    <submittedName>
        <fullName evidence="2">Pimeloyl-ACP methyl ester carboxylesterase</fullName>
    </submittedName>
</protein>
<gene>
    <name evidence="2" type="ORF">BJY17_002325</name>
</gene>
<dbReference type="RefSeq" id="WP_179551508.1">
    <property type="nucleotide sequence ID" value="NZ_JACCFI010000001.1"/>
</dbReference>
<dbReference type="AlphaFoldDB" id="A0A852WVJ1"/>
<feature type="domain" description="AB hydrolase-1" evidence="1">
    <location>
        <begin position="30"/>
        <end position="277"/>
    </location>
</feature>
<dbReference type="EMBL" id="JACCFI010000001">
    <property type="protein sequence ID" value="NYG21578.1"/>
    <property type="molecule type" value="Genomic_DNA"/>
</dbReference>
<dbReference type="SUPFAM" id="SSF53474">
    <property type="entry name" value="alpha/beta-Hydrolases"/>
    <property type="match status" value="1"/>
</dbReference>
<dbReference type="PANTHER" id="PTHR43433">
    <property type="entry name" value="HYDROLASE, ALPHA/BETA FOLD FAMILY PROTEIN"/>
    <property type="match status" value="1"/>
</dbReference>
<keyword evidence="3" id="KW-1185">Reference proteome</keyword>
<dbReference type="PRINTS" id="PR00111">
    <property type="entry name" value="ABHYDROLASE"/>
</dbReference>
<proteinExistence type="predicted"/>
<sequence length="288" mass="30912">MHPQGRPGWASTRDGRRLFFQAIDGPGPTVVFEAGIASTRSIWGLVQPAVGRTARSVVYDRAGLGLSPQAAGSRRLPELADDLNDLLDHLSGERESDAGFVLVGHSWGGPIARLAASVRPERIRALVLVDPADEDCELYYSPATERATRIQNALFPGLARIGLLRWVYGLTAGSLPSQIRADVRREMYTPGAVATQIAESTSMSDDLRQLRSASIDVPAIPLTIISGGKSAGVGAEGRRQLIAAHRARAERAEHGRHVIAARSGHVVMLSEPEVVVAEIQQVLRASSR</sequence>
<dbReference type="InterPro" id="IPR029058">
    <property type="entry name" value="AB_hydrolase_fold"/>
</dbReference>
<dbReference type="InterPro" id="IPR000073">
    <property type="entry name" value="AB_hydrolase_1"/>
</dbReference>
<dbReference type="PANTHER" id="PTHR43433:SF5">
    <property type="entry name" value="AB HYDROLASE-1 DOMAIN-CONTAINING PROTEIN"/>
    <property type="match status" value="1"/>
</dbReference>
<accession>A0A852WVJ1</accession>
<dbReference type="GO" id="GO:0003824">
    <property type="term" value="F:catalytic activity"/>
    <property type="evidence" value="ECO:0007669"/>
    <property type="project" value="UniProtKB-ARBA"/>
</dbReference>